<organism evidence="5 6">
    <name type="scientific">Pavo cristatus</name>
    <name type="common">Indian peafowl</name>
    <name type="synonym">Blue peafowl</name>
    <dbReference type="NCBI Taxonomy" id="9049"/>
    <lineage>
        <taxon>Eukaryota</taxon>
        <taxon>Metazoa</taxon>
        <taxon>Chordata</taxon>
        <taxon>Craniata</taxon>
        <taxon>Vertebrata</taxon>
        <taxon>Euteleostomi</taxon>
        <taxon>Archelosauria</taxon>
        <taxon>Archosauria</taxon>
        <taxon>Dinosauria</taxon>
        <taxon>Saurischia</taxon>
        <taxon>Theropoda</taxon>
        <taxon>Coelurosauria</taxon>
        <taxon>Aves</taxon>
        <taxon>Neognathae</taxon>
        <taxon>Galloanserae</taxon>
        <taxon>Galliformes</taxon>
        <taxon>Phasianidae</taxon>
        <taxon>Phasianinae</taxon>
        <taxon>Pavo</taxon>
    </lineage>
</organism>
<feature type="region of interest" description="Disordered" evidence="2">
    <location>
        <begin position="208"/>
        <end position="227"/>
    </location>
</feature>
<dbReference type="Ensembl" id="ENSPSTT00000007920.1">
    <property type="protein sequence ID" value="ENSPSTP00000007552.1"/>
    <property type="gene ID" value="ENSPSTG00000005342.1"/>
</dbReference>
<accession>A0A8C9F075</accession>
<keyword evidence="3" id="KW-0732">Signal</keyword>
<proteinExistence type="predicted"/>
<dbReference type="PANTHER" id="PTHR28663">
    <property type="entry name" value="COILED-COIL DOMAIN-CONTAINING PROTEIN 173"/>
    <property type="match status" value="1"/>
</dbReference>
<dbReference type="Pfam" id="PF13868">
    <property type="entry name" value="TPH"/>
    <property type="match status" value="1"/>
</dbReference>
<sequence length="501" mass="57706">MIDNIWKTGLCLLSKFCAWLLTAKGSDIQHGAWSQRAARRAITAPLISLPCSEWTCSFLTAAIASSRSVFQAGERGELRDEEDESSRSALAQPRPVVQGHSTQSQPPTTRRGPSGRLPPHAAPGPASSALGRGRAVPCRHRSRGVPISSLLLSCCFWRCPVVLLSASGPRGAEALPLWKKRKEGRRAGVAVAAGGDPETRFSFSRRKVPMEHEQPGAEKREAEREHGRYMERRAVAREQLAQIEEHKHQADLAKQENKREGEKIQRLSQLYQLEIQRGKEKEQEEKLECQRQYHEHAAEQEKIKNEEKQKEDKEDDRIRAYVKEKELMADRRREKDTETSRLIEEHQDKACKKLTEQMNKALRMEDDRLDRAAAEVEDEYQVKNKEKEAKKKAAIESIAEHRATDARMKLQKEREEKAEGEKDRSQWMTDDRIYLEMEKAKKDKQHDANVELQKFRIQQMVNRSVVPFQPFQKEACTYTNNTRYCLQGRDRRHAVCYVFCL</sequence>
<protein>
    <recommendedName>
        <fullName evidence="4">Trichohyalin-plectin-homology domain-containing protein</fullName>
    </recommendedName>
</protein>
<dbReference type="InterPro" id="IPR043597">
    <property type="entry name" value="TPH_dom"/>
</dbReference>
<feature type="region of interest" description="Disordered" evidence="2">
    <location>
        <begin position="74"/>
        <end position="133"/>
    </location>
</feature>
<evidence type="ECO:0000259" key="4">
    <source>
        <dbReference type="Pfam" id="PF13868"/>
    </source>
</evidence>
<dbReference type="GO" id="GO:0005879">
    <property type="term" value="C:axonemal microtubule"/>
    <property type="evidence" value="ECO:0007669"/>
    <property type="project" value="TreeGrafter"/>
</dbReference>
<keyword evidence="1" id="KW-0175">Coiled coil</keyword>
<dbReference type="InterPro" id="IPR039986">
    <property type="entry name" value="CFAP210"/>
</dbReference>
<feature type="chain" id="PRO_5034353519" description="Trichohyalin-plectin-homology domain-containing protein" evidence="3">
    <location>
        <begin position="26"/>
        <end position="501"/>
    </location>
</feature>
<feature type="region of interest" description="Disordered" evidence="2">
    <location>
        <begin position="402"/>
        <end position="425"/>
    </location>
</feature>
<dbReference type="AlphaFoldDB" id="A0A8C9F075"/>
<feature type="compositionally biased region" description="Polar residues" evidence="2">
    <location>
        <begin position="99"/>
        <end position="108"/>
    </location>
</feature>
<evidence type="ECO:0000256" key="2">
    <source>
        <dbReference type="SAM" id="MobiDB-lite"/>
    </source>
</evidence>
<dbReference type="Proteomes" id="UP000694428">
    <property type="component" value="Unplaced"/>
</dbReference>
<reference evidence="5" key="2">
    <citation type="submission" date="2025-09" db="UniProtKB">
        <authorList>
            <consortium name="Ensembl"/>
        </authorList>
    </citation>
    <scope>IDENTIFICATION</scope>
</reference>
<evidence type="ECO:0000256" key="1">
    <source>
        <dbReference type="ARBA" id="ARBA00023054"/>
    </source>
</evidence>
<name>A0A8C9F075_PAVCR</name>
<evidence type="ECO:0000313" key="5">
    <source>
        <dbReference type="Ensembl" id="ENSPSTP00000007552.1"/>
    </source>
</evidence>
<evidence type="ECO:0000256" key="3">
    <source>
        <dbReference type="SAM" id="SignalP"/>
    </source>
</evidence>
<evidence type="ECO:0000313" key="6">
    <source>
        <dbReference type="Proteomes" id="UP000694428"/>
    </source>
</evidence>
<dbReference type="PANTHER" id="PTHR28663:SF1">
    <property type="entry name" value="CILIA- AND FLAGELLA- ASSOCIATED PROTEIN 210"/>
    <property type="match status" value="1"/>
</dbReference>
<feature type="region of interest" description="Disordered" evidence="2">
    <location>
        <begin position="286"/>
        <end position="317"/>
    </location>
</feature>
<feature type="domain" description="Trichohyalin-plectin-homology" evidence="4">
    <location>
        <begin position="210"/>
        <end position="463"/>
    </location>
</feature>
<feature type="signal peptide" evidence="3">
    <location>
        <begin position="1"/>
        <end position="25"/>
    </location>
</feature>
<feature type="compositionally biased region" description="Low complexity" evidence="2">
    <location>
        <begin position="117"/>
        <end position="131"/>
    </location>
</feature>
<keyword evidence="6" id="KW-1185">Reference proteome</keyword>
<reference evidence="5" key="1">
    <citation type="submission" date="2025-08" db="UniProtKB">
        <authorList>
            <consortium name="Ensembl"/>
        </authorList>
    </citation>
    <scope>IDENTIFICATION</scope>
</reference>